<dbReference type="SUPFAM" id="SSF52540">
    <property type="entry name" value="P-loop containing nucleoside triphosphate hydrolases"/>
    <property type="match status" value="1"/>
</dbReference>
<dbReference type="GO" id="GO:0005829">
    <property type="term" value="C:cytosol"/>
    <property type="evidence" value="ECO:0007669"/>
    <property type="project" value="TreeGrafter"/>
</dbReference>
<dbReference type="PANTHER" id="PTHR11070">
    <property type="entry name" value="UVRD / RECB / PCRA DNA HELICASE FAMILY MEMBER"/>
    <property type="match status" value="1"/>
</dbReference>
<dbReference type="InterPro" id="IPR027785">
    <property type="entry name" value="UvrD-like_helicase_C"/>
</dbReference>
<protein>
    <recommendedName>
        <fullName evidence="1">DNA 3'-5' helicase II</fullName>
    </recommendedName>
</protein>
<dbReference type="EMBL" id="FOIQ01000001">
    <property type="protein sequence ID" value="SEV89872.1"/>
    <property type="molecule type" value="Genomic_DNA"/>
</dbReference>
<dbReference type="RefSeq" id="WP_091914837.1">
    <property type="nucleotide sequence ID" value="NZ_FOIQ01000001.1"/>
</dbReference>
<dbReference type="GO" id="GO:0043138">
    <property type="term" value="F:3'-5' DNA helicase activity"/>
    <property type="evidence" value="ECO:0007669"/>
    <property type="project" value="TreeGrafter"/>
</dbReference>
<feature type="domain" description="Schlafen group 3-like DNA/RNA helicase" evidence="2">
    <location>
        <begin position="28"/>
        <end position="169"/>
    </location>
</feature>
<organism evidence="4 5">
    <name type="scientific">Prevotella aff. ruminicola Tc2-24</name>
    <dbReference type="NCBI Taxonomy" id="81582"/>
    <lineage>
        <taxon>Bacteria</taxon>
        <taxon>Pseudomonadati</taxon>
        <taxon>Bacteroidota</taxon>
        <taxon>Bacteroidia</taxon>
        <taxon>Bacteroidales</taxon>
        <taxon>Prevotellaceae</taxon>
        <taxon>Prevotella</taxon>
    </lineage>
</organism>
<dbReference type="Pfam" id="PF13538">
    <property type="entry name" value="UvrD_C_2"/>
    <property type="match status" value="1"/>
</dbReference>
<accession>A0A1I0MPC1</accession>
<evidence type="ECO:0000313" key="5">
    <source>
        <dbReference type="Proteomes" id="UP000199373"/>
    </source>
</evidence>
<proteinExistence type="predicted"/>
<name>A0A1I0MPC1_9BACT</name>
<dbReference type="AlphaFoldDB" id="A0A1I0MPC1"/>
<dbReference type="InterPro" id="IPR027417">
    <property type="entry name" value="P-loop_NTPase"/>
</dbReference>
<dbReference type="GO" id="GO:0000725">
    <property type="term" value="P:recombinational repair"/>
    <property type="evidence" value="ECO:0007669"/>
    <property type="project" value="TreeGrafter"/>
</dbReference>
<feature type="domain" description="UvrD-like helicase C-terminal" evidence="3">
    <location>
        <begin position="282"/>
        <end position="324"/>
    </location>
</feature>
<evidence type="ECO:0000313" key="4">
    <source>
        <dbReference type="EMBL" id="SEV89872.1"/>
    </source>
</evidence>
<gene>
    <name evidence="4" type="ORF">SAMN04487850_0818</name>
</gene>
<dbReference type="Pfam" id="PF09848">
    <property type="entry name" value="SLFN-g3_helicase"/>
    <property type="match status" value="1"/>
</dbReference>
<reference evidence="4 5" key="1">
    <citation type="submission" date="2016-10" db="EMBL/GenBank/DDBJ databases">
        <authorList>
            <person name="de Groot N.N."/>
        </authorList>
    </citation>
    <scope>NUCLEOTIDE SEQUENCE [LARGE SCALE GENOMIC DNA]</scope>
    <source>
        <strain evidence="4 5">TC2-24</strain>
    </source>
</reference>
<evidence type="ECO:0000259" key="2">
    <source>
        <dbReference type="Pfam" id="PF09848"/>
    </source>
</evidence>
<dbReference type="PANTHER" id="PTHR11070:SF2">
    <property type="entry name" value="ATP-DEPENDENT DNA HELICASE SRS2"/>
    <property type="match status" value="1"/>
</dbReference>
<keyword evidence="5" id="KW-1185">Reference proteome</keyword>
<dbReference type="InterPro" id="IPR018647">
    <property type="entry name" value="SLFN_3-like_DNA/RNA_helicase"/>
</dbReference>
<sequence length="355" mass="41201">MPRRSFYVKDSELDDYQVKVINRRTDKSFIVKGCAGSGKSILALWKAKQIQDENRGTYMYVVFTKALRQYMNDGIQQIGLSERNVVNFDACFSWLKDDLGKWERGSWKKGTYDYIIVDEAQDFSKEDIELCKSKAKKALLLYGDSAQQLYSFIQDKQTVSMEKIRDITGFPMEQLVFNHRMPKKIARVAQYLNSEDDDLEGRCTEEGTDKPKILEYPTLEKQYDAIIDLIKNKHMEDVGILFRQNDEVEEAYSYFQEHGMNVEAKYGRFMDLDFNSDNPKLMTYHSSKGLQFENVFLPDCSVEDEENRNPLYVAVTRTYRSLFILYSGNLSSLFDDVPEDLYDTSLASAGPKLKL</sequence>
<dbReference type="GO" id="GO:0003677">
    <property type="term" value="F:DNA binding"/>
    <property type="evidence" value="ECO:0007669"/>
    <property type="project" value="InterPro"/>
</dbReference>
<dbReference type="Proteomes" id="UP000199373">
    <property type="component" value="Unassembled WGS sequence"/>
</dbReference>
<dbReference type="InterPro" id="IPR000212">
    <property type="entry name" value="DNA_helicase_UvrD/REP"/>
</dbReference>
<dbReference type="GO" id="GO:0005524">
    <property type="term" value="F:ATP binding"/>
    <property type="evidence" value="ECO:0007669"/>
    <property type="project" value="InterPro"/>
</dbReference>
<evidence type="ECO:0000259" key="3">
    <source>
        <dbReference type="Pfam" id="PF13538"/>
    </source>
</evidence>
<evidence type="ECO:0000256" key="1">
    <source>
        <dbReference type="ARBA" id="ARBA00034923"/>
    </source>
</evidence>
<dbReference type="Gene3D" id="3.40.50.300">
    <property type="entry name" value="P-loop containing nucleotide triphosphate hydrolases"/>
    <property type="match status" value="2"/>
</dbReference>